<dbReference type="RefSeq" id="XP_018140173.1">
    <property type="nucleotide sequence ID" value="XM_018285860.1"/>
</dbReference>
<feature type="region of interest" description="Disordered" evidence="2">
    <location>
        <begin position="134"/>
        <end position="159"/>
    </location>
</feature>
<organism evidence="3 4">
    <name type="scientific">Pochonia chlamydosporia 170</name>
    <dbReference type="NCBI Taxonomy" id="1380566"/>
    <lineage>
        <taxon>Eukaryota</taxon>
        <taxon>Fungi</taxon>
        <taxon>Dikarya</taxon>
        <taxon>Ascomycota</taxon>
        <taxon>Pezizomycotina</taxon>
        <taxon>Sordariomycetes</taxon>
        <taxon>Hypocreomycetidae</taxon>
        <taxon>Hypocreales</taxon>
        <taxon>Clavicipitaceae</taxon>
        <taxon>Pochonia</taxon>
    </lineage>
</organism>
<dbReference type="GeneID" id="28849854"/>
<evidence type="ECO:0000313" key="4">
    <source>
        <dbReference type="Proteomes" id="UP000078397"/>
    </source>
</evidence>
<name>A0A179FBI2_METCM</name>
<comment type="caution">
    <text evidence="3">The sequence shown here is derived from an EMBL/GenBank/DDBJ whole genome shotgun (WGS) entry which is preliminary data.</text>
</comment>
<dbReference type="STRING" id="1380566.A0A179FBI2"/>
<dbReference type="EMBL" id="LSBJ02000007">
    <property type="protein sequence ID" value="OAQ62469.1"/>
    <property type="molecule type" value="Genomic_DNA"/>
</dbReference>
<dbReference type="Proteomes" id="UP000078397">
    <property type="component" value="Unassembled WGS sequence"/>
</dbReference>
<feature type="coiled-coil region" evidence="1">
    <location>
        <begin position="21"/>
        <end position="72"/>
    </location>
</feature>
<sequence length="159" mass="17809">MTAAQLARKRANDRLNKRASRARAQQYVYRLQQEVQELRNTLGSYRVDIHVLQELYLQNRALREELERLQELAGAREGASTVMHIGVPEMSPVYGFNHPLLNETRHQAPALNYYEYPIESPALSAQLATTASVPKAREQQGIGAASSGAEGYAENSQPM</sequence>
<gene>
    <name evidence="3" type="ORF">VFPPC_06907</name>
</gene>
<accession>A0A179FBI2</accession>
<dbReference type="AlphaFoldDB" id="A0A179FBI2"/>
<keyword evidence="1" id="KW-0175">Coiled coil</keyword>
<keyword evidence="4" id="KW-1185">Reference proteome</keyword>
<reference evidence="3 4" key="1">
    <citation type="journal article" date="2016" name="PLoS Pathog.">
        <title>Biosynthesis of antibiotic leucinostatins in bio-control fungus Purpureocillium lilacinum and their inhibition on phytophthora revealed by genome mining.</title>
        <authorList>
            <person name="Wang G."/>
            <person name="Liu Z."/>
            <person name="Lin R."/>
            <person name="Li E."/>
            <person name="Mao Z."/>
            <person name="Ling J."/>
            <person name="Yang Y."/>
            <person name="Yin W.B."/>
            <person name="Xie B."/>
        </authorList>
    </citation>
    <scope>NUCLEOTIDE SEQUENCE [LARGE SCALE GENOMIC DNA]</scope>
    <source>
        <strain evidence="3">170</strain>
    </source>
</reference>
<proteinExistence type="predicted"/>
<feature type="compositionally biased region" description="Low complexity" evidence="2">
    <location>
        <begin position="141"/>
        <end position="159"/>
    </location>
</feature>
<evidence type="ECO:0000313" key="3">
    <source>
        <dbReference type="EMBL" id="OAQ62469.1"/>
    </source>
</evidence>
<evidence type="ECO:0000256" key="1">
    <source>
        <dbReference type="SAM" id="Coils"/>
    </source>
</evidence>
<dbReference type="OrthoDB" id="3535998at2759"/>
<evidence type="ECO:0000256" key="2">
    <source>
        <dbReference type="SAM" id="MobiDB-lite"/>
    </source>
</evidence>
<protein>
    <recommendedName>
        <fullName evidence="5">BZIP domain-containing protein</fullName>
    </recommendedName>
</protein>
<dbReference type="KEGG" id="pchm:VFPPC_06907"/>
<evidence type="ECO:0008006" key="5">
    <source>
        <dbReference type="Google" id="ProtNLM"/>
    </source>
</evidence>